<sequence>MDKGWGLTLASDPVSVFSSNNSNNSPFPVSLSAGKEEVSSAAAHEVDFFKEKINRVDGHDSKSTSVIVKKENSLAEVAPRSSAALDVNTGLHLLTAYARSDQSTVDDGVSSDADDKRSKNVELAQLQVELQKMNAENQRLKDMLSQVTNNYSALQMHFVALIQQQQRNHGVESDNKQETVDAKSSEEKKHEMVPRQFMDLGPSAETDEISNSSSEERTRSVTPQNHFDTANSTKNNGKLEMVPHDQENSSFRDGKRIGGDESPESESQGWNPNKVQKLNPASSANKAIEQSAEATMRKARVSVRARSEAPMANPRISALVTAPQLPQVFGQALYNQSKFSGLQLSQDIGSSQLGHQAQPQIFHPGQQPSLSHDTLSAATAAITADPNFTAALAAAISSIIGGANSSSNTTTNNNNNNSNSNATNTSNRN</sequence>
<dbReference type="Proteomes" id="UP000807159">
    <property type="component" value="Chromosome 4"/>
</dbReference>
<name>A0A8T2Z4J9_POPDE</name>
<feature type="compositionally biased region" description="Basic and acidic residues" evidence="2">
    <location>
        <begin position="241"/>
        <end position="259"/>
    </location>
</feature>
<comment type="caution">
    <text evidence="3">The sequence shown here is derived from an EMBL/GenBank/DDBJ whole genome shotgun (WGS) entry which is preliminary data.</text>
</comment>
<feature type="coiled-coil region" evidence="1">
    <location>
        <begin position="116"/>
        <end position="150"/>
    </location>
</feature>
<dbReference type="InterPro" id="IPR044810">
    <property type="entry name" value="WRKY_plant"/>
</dbReference>
<evidence type="ECO:0000313" key="3">
    <source>
        <dbReference type="EMBL" id="KAH8512288.1"/>
    </source>
</evidence>
<reference evidence="3" key="1">
    <citation type="journal article" date="2021" name="J. Hered.">
        <title>Genome Assembly of Salicaceae Populus deltoides (Eastern Cottonwood) I-69 Based on Nanopore Sequencing and Hi-C Technologies.</title>
        <authorList>
            <person name="Bai S."/>
            <person name="Wu H."/>
            <person name="Zhang J."/>
            <person name="Pan Z."/>
            <person name="Zhao W."/>
            <person name="Li Z."/>
            <person name="Tong C."/>
        </authorList>
    </citation>
    <scope>NUCLEOTIDE SEQUENCE</scope>
    <source>
        <tissue evidence="3">Leaf</tissue>
    </source>
</reference>
<feature type="compositionally biased region" description="Polar residues" evidence="2">
    <location>
        <begin position="220"/>
        <end position="236"/>
    </location>
</feature>
<dbReference type="PANTHER" id="PTHR31429">
    <property type="entry name" value="WRKY TRANSCRIPTION FACTOR 36-RELATED"/>
    <property type="match status" value="1"/>
</dbReference>
<feature type="region of interest" description="Disordered" evidence="2">
    <location>
        <begin position="166"/>
        <end position="295"/>
    </location>
</feature>
<feature type="compositionally biased region" description="Basic and acidic residues" evidence="2">
    <location>
        <begin position="169"/>
        <end position="193"/>
    </location>
</feature>
<evidence type="ECO:0000256" key="1">
    <source>
        <dbReference type="SAM" id="Coils"/>
    </source>
</evidence>
<evidence type="ECO:0000313" key="4">
    <source>
        <dbReference type="Proteomes" id="UP000807159"/>
    </source>
</evidence>
<dbReference type="EMBL" id="JACEGQ020000004">
    <property type="protein sequence ID" value="KAH8512288.1"/>
    <property type="molecule type" value="Genomic_DNA"/>
</dbReference>
<accession>A0A8T2Z4J9</accession>
<organism evidence="3 4">
    <name type="scientific">Populus deltoides</name>
    <name type="common">Eastern poplar</name>
    <name type="synonym">Eastern cottonwood</name>
    <dbReference type="NCBI Taxonomy" id="3696"/>
    <lineage>
        <taxon>Eukaryota</taxon>
        <taxon>Viridiplantae</taxon>
        <taxon>Streptophyta</taxon>
        <taxon>Embryophyta</taxon>
        <taxon>Tracheophyta</taxon>
        <taxon>Spermatophyta</taxon>
        <taxon>Magnoliopsida</taxon>
        <taxon>eudicotyledons</taxon>
        <taxon>Gunneridae</taxon>
        <taxon>Pentapetalae</taxon>
        <taxon>rosids</taxon>
        <taxon>fabids</taxon>
        <taxon>Malpighiales</taxon>
        <taxon>Salicaceae</taxon>
        <taxon>Saliceae</taxon>
        <taxon>Populus</taxon>
    </lineage>
</organism>
<gene>
    <name evidence="3" type="ORF">H0E87_009499</name>
</gene>
<feature type="region of interest" description="Disordered" evidence="2">
    <location>
        <begin position="406"/>
        <end position="429"/>
    </location>
</feature>
<dbReference type="GO" id="GO:0003700">
    <property type="term" value="F:DNA-binding transcription factor activity"/>
    <property type="evidence" value="ECO:0007669"/>
    <property type="project" value="InterPro"/>
</dbReference>
<dbReference type="PANTHER" id="PTHR31429:SF106">
    <property type="entry name" value="WRKY TRANSCRIPTION FACTOR 31-RELATED"/>
    <property type="match status" value="1"/>
</dbReference>
<keyword evidence="4" id="KW-1185">Reference proteome</keyword>
<proteinExistence type="predicted"/>
<evidence type="ECO:0000256" key="2">
    <source>
        <dbReference type="SAM" id="MobiDB-lite"/>
    </source>
</evidence>
<protein>
    <submittedName>
        <fullName evidence="3">Uncharacterized protein</fullName>
    </submittedName>
</protein>
<feature type="compositionally biased region" description="Polar residues" evidence="2">
    <location>
        <begin position="265"/>
        <end position="285"/>
    </location>
</feature>
<keyword evidence="1" id="KW-0175">Coiled coil</keyword>
<dbReference type="AlphaFoldDB" id="A0A8T2Z4J9"/>